<dbReference type="InterPro" id="IPR052155">
    <property type="entry name" value="Biofilm_reg_signaling"/>
</dbReference>
<dbReference type="InterPro" id="IPR011006">
    <property type="entry name" value="CheY-like_superfamily"/>
</dbReference>
<feature type="coiled-coil region" evidence="2">
    <location>
        <begin position="123"/>
        <end position="182"/>
    </location>
</feature>
<feature type="domain" description="Response regulatory" evidence="3">
    <location>
        <begin position="12"/>
        <end position="128"/>
    </location>
</feature>
<dbReference type="PROSITE" id="PS50110">
    <property type="entry name" value="RESPONSE_REGULATORY"/>
    <property type="match status" value="1"/>
</dbReference>
<dbReference type="PANTHER" id="PTHR44757">
    <property type="entry name" value="DIGUANYLATE CYCLASE DGCP"/>
    <property type="match status" value="1"/>
</dbReference>
<reference evidence="8 9" key="1">
    <citation type="submission" date="2018-02" db="EMBL/GenBank/DDBJ databases">
        <authorList>
            <person name="Cohen D.B."/>
            <person name="Kent A.D."/>
        </authorList>
    </citation>
    <scope>NUCLEOTIDE SEQUENCE [LARGE SCALE GENOMIC DNA]</scope>
    <source>
        <strain evidence="8 9">CCAP 1448/3</strain>
    </source>
</reference>
<feature type="domain" description="GGDEF" evidence="7">
    <location>
        <begin position="342"/>
        <end position="475"/>
    </location>
</feature>
<keyword evidence="9" id="KW-1185">Reference proteome</keyword>
<name>A0A2T1C384_9CYAN</name>
<dbReference type="CDD" id="cd19920">
    <property type="entry name" value="REC_PA4781-like"/>
    <property type="match status" value="1"/>
</dbReference>
<dbReference type="Pfam" id="PF00072">
    <property type="entry name" value="Response_reg"/>
    <property type="match status" value="1"/>
</dbReference>
<dbReference type="Pfam" id="PF08447">
    <property type="entry name" value="PAS_3"/>
    <property type="match status" value="1"/>
</dbReference>
<organism evidence="8 9">
    <name type="scientific">Merismopedia glauca CCAP 1448/3</name>
    <dbReference type="NCBI Taxonomy" id="1296344"/>
    <lineage>
        <taxon>Bacteria</taxon>
        <taxon>Bacillati</taxon>
        <taxon>Cyanobacteriota</taxon>
        <taxon>Cyanophyceae</taxon>
        <taxon>Synechococcales</taxon>
        <taxon>Merismopediaceae</taxon>
        <taxon>Merismopedia</taxon>
    </lineage>
</organism>
<dbReference type="Gene3D" id="3.20.20.450">
    <property type="entry name" value="EAL domain"/>
    <property type="match status" value="1"/>
</dbReference>
<keyword evidence="1" id="KW-0597">Phosphoprotein</keyword>
<dbReference type="SUPFAM" id="SSF55073">
    <property type="entry name" value="Nucleotide cyclase"/>
    <property type="match status" value="1"/>
</dbReference>
<dbReference type="Proteomes" id="UP000238762">
    <property type="component" value="Unassembled WGS sequence"/>
</dbReference>
<dbReference type="Gene3D" id="3.30.450.20">
    <property type="entry name" value="PAS domain"/>
    <property type="match status" value="1"/>
</dbReference>
<dbReference type="FunFam" id="3.20.20.450:FF:000001">
    <property type="entry name" value="Cyclic di-GMP phosphodiesterase yahA"/>
    <property type="match status" value="1"/>
</dbReference>
<dbReference type="GO" id="GO:0000160">
    <property type="term" value="P:phosphorelay signal transduction system"/>
    <property type="evidence" value="ECO:0007669"/>
    <property type="project" value="InterPro"/>
</dbReference>
<dbReference type="InterPro" id="IPR013655">
    <property type="entry name" value="PAS_fold_3"/>
</dbReference>
<dbReference type="NCBIfam" id="TIGR00229">
    <property type="entry name" value="sensory_box"/>
    <property type="match status" value="1"/>
</dbReference>
<dbReference type="CDD" id="cd00130">
    <property type="entry name" value="PAS"/>
    <property type="match status" value="1"/>
</dbReference>
<dbReference type="PANTHER" id="PTHR44757:SF2">
    <property type="entry name" value="BIOFILM ARCHITECTURE MAINTENANCE PROTEIN MBAA"/>
    <property type="match status" value="1"/>
</dbReference>
<dbReference type="InterPro" id="IPR000160">
    <property type="entry name" value="GGDEF_dom"/>
</dbReference>
<dbReference type="InterPro" id="IPR035965">
    <property type="entry name" value="PAS-like_dom_sf"/>
</dbReference>
<feature type="domain" description="PAS" evidence="4">
    <location>
        <begin position="172"/>
        <end position="255"/>
    </location>
</feature>
<dbReference type="SMART" id="SM00448">
    <property type="entry name" value="REC"/>
    <property type="match status" value="1"/>
</dbReference>
<dbReference type="NCBIfam" id="TIGR00254">
    <property type="entry name" value="GGDEF"/>
    <property type="match status" value="1"/>
</dbReference>
<dbReference type="SMART" id="SM00267">
    <property type="entry name" value="GGDEF"/>
    <property type="match status" value="1"/>
</dbReference>
<dbReference type="PROSITE" id="PS50113">
    <property type="entry name" value="PAC"/>
    <property type="match status" value="1"/>
</dbReference>
<dbReference type="SUPFAM" id="SSF141868">
    <property type="entry name" value="EAL domain-like"/>
    <property type="match status" value="1"/>
</dbReference>
<evidence type="ECO:0000256" key="2">
    <source>
        <dbReference type="SAM" id="Coils"/>
    </source>
</evidence>
<dbReference type="SUPFAM" id="SSF52172">
    <property type="entry name" value="CheY-like"/>
    <property type="match status" value="1"/>
</dbReference>
<accession>A0A2T1C384</accession>
<dbReference type="AlphaFoldDB" id="A0A2T1C384"/>
<dbReference type="Gene3D" id="3.30.70.270">
    <property type="match status" value="1"/>
</dbReference>
<dbReference type="Pfam" id="PF00563">
    <property type="entry name" value="EAL"/>
    <property type="match status" value="1"/>
</dbReference>
<protein>
    <submittedName>
        <fullName evidence="8">Response regulator receiver protein</fullName>
    </submittedName>
</protein>
<evidence type="ECO:0000313" key="8">
    <source>
        <dbReference type="EMBL" id="PSB02722.1"/>
    </source>
</evidence>
<dbReference type="CDD" id="cd01949">
    <property type="entry name" value="GGDEF"/>
    <property type="match status" value="1"/>
</dbReference>
<evidence type="ECO:0000256" key="1">
    <source>
        <dbReference type="PROSITE-ProRule" id="PRU00169"/>
    </source>
</evidence>
<dbReference type="InterPro" id="IPR000014">
    <property type="entry name" value="PAS"/>
</dbReference>
<dbReference type="InterPro" id="IPR035919">
    <property type="entry name" value="EAL_sf"/>
</dbReference>
<dbReference type="InterPro" id="IPR043128">
    <property type="entry name" value="Rev_trsase/Diguanyl_cyclase"/>
</dbReference>
<keyword evidence="2" id="KW-0175">Coiled coil</keyword>
<evidence type="ECO:0000259" key="4">
    <source>
        <dbReference type="PROSITE" id="PS50112"/>
    </source>
</evidence>
<dbReference type="Pfam" id="PF00990">
    <property type="entry name" value="GGDEF"/>
    <property type="match status" value="1"/>
</dbReference>
<feature type="domain" description="EAL" evidence="6">
    <location>
        <begin position="484"/>
        <end position="739"/>
    </location>
</feature>
<dbReference type="InterPro" id="IPR001610">
    <property type="entry name" value="PAC"/>
</dbReference>
<dbReference type="PROSITE" id="PS50112">
    <property type="entry name" value="PAS"/>
    <property type="match status" value="1"/>
</dbReference>
<sequence length="739" mass="83388">MNNNNLATDKGKILIVDDLPDNLRVLSAAISNLGFKVRCAKSGSIALMTVKTSLPDLILLDITMPEMDGYEVCQRLKSDRQTSEIPVVFLSALDDVFDKVKAFEVGGVDYITKPFQVEEVIVRVQHQLALQAAKQEISQLTAKLAQEVKKRTARLVEESAVRVETQQKLQESEQRLEGILNALDEVVWSMSLPTVLLGGNGIQNSQFLYLNPATEKVYGRSRFEFLKNPNLWLEVIHLEDRWRVEQAFPQLLESGSLNLEYRIMRPDGEVYWLSHRSRLINNEHGKAIRVDSIASDITERKRAEAQLRYDSLHDHLTGLPNRTLFMERVEQALKRSERHPDYWFAVLFIDLDRFKIINDSLGHAVGDQLLIEIAQLMEGFLRSCDTVARLGGDEFTVLLEDMQDIADVKLLAERLLAQITSPFKIGANTVFTSASIGVVLSSVGYHRAADLLRDADIAMYRAKGLGKGRCAIFDPEMYEKALTLLQTERELRLALERKEFFLCYQPILSLQTGQIQGLEALIRWQNPERGFVSPGEFIPIAEETGLIVEIGKWVLQEACRQFRAWQTELPQIAALKLSVNLASKQIQAPNFISTVDQILTNTGLDGSYLKLEITESMLMDQGESTLELLKQLRYRQIMLSIDDFGTGYSSLGYLRRFPINTLKVDRSFVNGMSVDSENFEIVRTIISLAHNLGMDVIAEGVETAEQCDLLKSLGCESAQGFFFFKPLNSAAILAELMKI</sequence>
<dbReference type="InterPro" id="IPR029787">
    <property type="entry name" value="Nucleotide_cyclase"/>
</dbReference>
<dbReference type="RefSeq" id="WP_106288866.1">
    <property type="nucleotide sequence ID" value="NZ_CAWNTC010000044.1"/>
</dbReference>
<evidence type="ECO:0000259" key="7">
    <source>
        <dbReference type="PROSITE" id="PS50887"/>
    </source>
</evidence>
<dbReference type="InterPro" id="IPR000700">
    <property type="entry name" value="PAS-assoc_C"/>
</dbReference>
<dbReference type="PROSITE" id="PS50883">
    <property type="entry name" value="EAL"/>
    <property type="match status" value="1"/>
</dbReference>
<feature type="domain" description="PAC" evidence="5">
    <location>
        <begin position="257"/>
        <end position="309"/>
    </location>
</feature>
<reference evidence="8 9" key="2">
    <citation type="submission" date="2018-03" db="EMBL/GenBank/DDBJ databases">
        <title>The ancient ancestry and fast evolution of plastids.</title>
        <authorList>
            <person name="Moore K.R."/>
            <person name="Magnabosco C."/>
            <person name="Momper L."/>
            <person name="Gold D.A."/>
            <person name="Bosak T."/>
            <person name="Fournier G.P."/>
        </authorList>
    </citation>
    <scope>NUCLEOTIDE SEQUENCE [LARGE SCALE GENOMIC DNA]</scope>
    <source>
        <strain evidence="8 9">CCAP 1448/3</strain>
    </source>
</reference>
<dbReference type="SMART" id="SM00086">
    <property type="entry name" value="PAC"/>
    <property type="match status" value="1"/>
</dbReference>
<feature type="modified residue" description="4-aspartylphosphate" evidence="1">
    <location>
        <position position="61"/>
    </location>
</feature>
<dbReference type="SUPFAM" id="SSF55785">
    <property type="entry name" value="PYP-like sensor domain (PAS domain)"/>
    <property type="match status" value="1"/>
</dbReference>
<dbReference type="OrthoDB" id="543801at2"/>
<dbReference type="InterPro" id="IPR001789">
    <property type="entry name" value="Sig_transdc_resp-reg_receiver"/>
</dbReference>
<dbReference type="EMBL" id="PVWJ01000051">
    <property type="protein sequence ID" value="PSB02722.1"/>
    <property type="molecule type" value="Genomic_DNA"/>
</dbReference>
<proteinExistence type="predicted"/>
<evidence type="ECO:0000259" key="5">
    <source>
        <dbReference type="PROSITE" id="PS50113"/>
    </source>
</evidence>
<dbReference type="SMART" id="SM00052">
    <property type="entry name" value="EAL"/>
    <property type="match status" value="1"/>
</dbReference>
<dbReference type="CDD" id="cd01948">
    <property type="entry name" value="EAL"/>
    <property type="match status" value="1"/>
</dbReference>
<dbReference type="PROSITE" id="PS50887">
    <property type="entry name" value="GGDEF"/>
    <property type="match status" value="1"/>
</dbReference>
<comment type="caution">
    <text evidence="8">The sequence shown here is derived from an EMBL/GenBank/DDBJ whole genome shotgun (WGS) entry which is preliminary data.</text>
</comment>
<dbReference type="Gene3D" id="3.40.50.2300">
    <property type="match status" value="1"/>
</dbReference>
<dbReference type="InterPro" id="IPR001633">
    <property type="entry name" value="EAL_dom"/>
</dbReference>
<evidence type="ECO:0000259" key="6">
    <source>
        <dbReference type="PROSITE" id="PS50883"/>
    </source>
</evidence>
<evidence type="ECO:0000313" key="9">
    <source>
        <dbReference type="Proteomes" id="UP000238762"/>
    </source>
</evidence>
<evidence type="ECO:0000259" key="3">
    <source>
        <dbReference type="PROSITE" id="PS50110"/>
    </source>
</evidence>
<gene>
    <name evidence="8" type="ORF">C7B64_11870</name>
</gene>